<dbReference type="Pfam" id="PF13361">
    <property type="entry name" value="UvrD_C"/>
    <property type="match status" value="1"/>
</dbReference>
<evidence type="ECO:0000256" key="7">
    <source>
        <dbReference type="ARBA" id="ARBA00023235"/>
    </source>
</evidence>
<dbReference type="PROSITE" id="PS50818">
    <property type="entry name" value="INTEIN_C_TER"/>
    <property type="match status" value="1"/>
</dbReference>
<dbReference type="GO" id="GO:0000725">
    <property type="term" value="P:recombinational repair"/>
    <property type="evidence" value="ECO:0007669"/>
    <property type="project" value="TreeGrafter"/>
</dbReference>
<dbReference type="GO" id="GO:0016887">
    <property type="term" value="F:ATP hydrolysis activity"/>
    <property type="evidence" value="ECO:0007669"/>
    <property type="project" value="RHEA"/>
</dbReference>
<comment type="similarity">
    <text evidence="1">Belongs to the helicase family. UvrD subfamily.</text>
</comment>
<dbReference type="PROSITE" id="PS51198">
    <property type="entry name" value="UVRD_HELICASE_ATP_BIND"/>
    <property type="match status" value="1"/>
</dbReference>
<dbReference type="NCBIfam" id="TIGR01443">
    <property type="entry name" value="intein_Cterm"/>
    <property type="match status" value="1"/>
</dbReference>
<dbReference type="SMART" id="SM00305">
    <property type="entry name" value="HintC"/>
    <property type="match status" value="1"/>
</dbReference>
<dbReference type="Pfam" id="PF00580">
    <property type="entry name" value="UvrD-helicase"/>
    <property type="match status" value="1"/>
</dbReference>
<protein>
    <recommendedName>
        <fullName evidence="9">DNA 3'-5' helicase</fullName>
        <ecNumber evidence="9">5.6.2.4</ecNumber>
    </recommendedName>
</protein>
<keyword evidence="2 11" id="KW-0547">Nucleotide-binding</keyword>
<dbReference type="EC" id="5.6.2.4" evidence="9"/>
<dbReference type="InterPro" id="IPR014016">
    <property type="entry name" value="UvrD-like_ATP-bd"/>
</dbReference>
<feature type="domain" description="UvrD-like helicase ATP-binding" evidence="12">
    <location>
        <begin position="5"/>
        <end position="306"/>
    </location>
</feature>
<dbReference type="Proteomes" id="UP000176192">
    <property type="component" value="Unassembled WGS sequence"/>
</dbReference>
<keyword evidence="3 11" id="KW-0378">Hydrolase</keyword>
<reference evidence="14 15" key="1">
    <citation type="journal article" date="2016" name="Nat. Commun.">
        <title>Thousands of microbial genomes shed light on interconnected biogeochemical processes in an aquifer system.</title>
        <authorList>
            <person name="Anantharaman K."/>
            <person name="Brown C.T."/>
            <person name="Hug L.A."/>
            <person name="Sharon I."/>
            <person name="Castelle C.J."/>
            <person name="Probst A.J."/>
            <person name="Thomas B.C."/>
            <person name="Singh A."/>
            <person name="Wilkins M.J."/>
            <person name="Karaoz U."/>
            <person name="Brodie E.L."/>
            <person name="Williams K.H."/>
            <person name="Hubbard S.S."/>
            <person name="Banfield J.F."/>
        </authorList>
    </citation>
    <scope>NUCLEOTIDE SEQUENCE [LARGE SCALE GENOMIC DNA]</scope>
</reference>
<evidence type="ECO:0000256" key="6">
    <source>
        <dbReference type="ARBA" id="ARBA00023125"/>
    </source>
</evidence>
<dbReference type="GO" id="GO:0005829">
    <property type="term" value="C:cytosol"/>
    <property type="evidence" value="ECO:0007669"/>
    <property type="project" value="TreeGrafter"/>
</dbReference>
<dbReference type="Gene3D" id="3.40.50.300">
    <property type="entry name" value="P-loop containing nucleotide triphosphate hydrolases"/>
    <property type="match status" value="2"/>
</dbReference>
<evidence type="ECO:0000256" key="2">
    <source>
        <dbReference type="ARBA" id="ARBA00022741"/>
    </source>
</evidence>
<organism evidence="14 15">
    <name type="scientific">Candidatus Nomurabacteria bacterium RIFCSPLOWO2_12_FULL_46_14</name>
    <dbReference type="NCBI Taxonomy" id="1801797"/>
    <lineage>
        <taxon>Bacteria</taxon>
        <taxon>Candidatus Nomuraibacteriota</taxon>
    </lineage>
</organism>
<dbReference type="Gene3D" id="1.10.10.160">
    <property type="match status" value="1"/>
</dbReference>
<dbReference type="PROSITE" id="PS51217">
    <property type="entry name" value="UVRD_HELICASE_CTER"/>
    <property type="match status" value="1"/>
</dbReference>
<evidence type="ECO:0000256" key="8">
    <source>
        <dbReference type="ARBA" id="ARBA00034617"/>
    </source>
</evidence>
<evidence type="ECO:0000313" key="15">
    <source>
        <dbReference type="Proteomes" id="UP000176192"/>
    </source>
</evidence>
<evidence type="ECO:0000256" key="3">
    <source>
        <dbReference type="ARBA" id="ARBA00022801"/>
    </source>
</evidence>
<dbReference type="AlphaFoldDB" id="A0A1F6Y8U5"/>
<dbReference type="STRING" id="1801797.A3G06_00385"/>
<evidence type="ECO:0000256" key="5">
    <source>
        <dbReference type="ARBA" id="ARBA00022840"/>
    </source>
</evidence>
<dbReference type="CDD" id="cd18807">
    <property type="entry name" value="SF1_C_UvrD"/>
    <property type="match status" value="1"/>
</dbReference>
<gene>
    <name evidence="14" type="ORF">A3G06_00385</name>
</gene>
<evidence type="ECO:0000313" key="14">
    <source>
        <dbReference type="EMBL" id="OGJ02834.1"/>
    </source>
</evidence>
<comment type="caution">
    <text evidence="14">The sequence shown here is derived from an EMBL/GenBank/DDBJ whole genome shotgun (WGS) entry which is preliminary data.</text>
</comment>
<dbReference type="EMBL" id="MFVV01000033">
    <property type="protein sequence ID" value="OGJ02834.1"/>
    <property type="molecule type" value="Genomic_DNA"/>
</dbReference>
<dbReference type="InterPro" id="IPR030934">
    <property type="entry name" value="Intein_C"/>
</dbReference>
<dbReference type="Gene3D" id="2.170.16.10">
    <property type="entry name" value="Hedgehog/Intein (Hint) domain"/>
    <property type="match status" value="2"/>
</dbReference>
<proteinExistence type="inferred from homology"/>
<accession>A0A1F6Y8U5</accession>
<dbReference type="InterPro" id="IPR036844">
    <property type="entry name" value="Hint_dom_sf"/>
</dbReference>
<evidence type="ECO:0000259" key="13">
    <source>
        <dbReference type="PROSITE" id="PS51217"/>
    </source>
</evidence>
<keyword evidence="4 11" id="KW-0347">Helicase</keyword>
<dbReference type="GO" id="GO:0003677">
    <property type="term" value="F:DNA binding"/>
    <property type="evidence" value="ECO:0007669"/>
    <property type="project" value="UniProtKB-KW"/>
</dbReference>
<evidence type="ECO:0000256" key="11">
    <source>
        <dbReference type="PROSITE-ProRule" id="PRU00560"/>
    </source>
</evidence>
<dbReference type="SUPFAM" id="SSF52540">
    <property type="entry name" value="P-loop containing nucleoside triphosphate hydrolases"/>
    <property type="match status" value="3"/>
</dbReference>
<dbReference type="InterPro" id="IPR003586">
    <property type="entry name" value="Hint_dom_C"/>
</dbReference>
<evidence type="ECO:0000259" key="12">
    <source>
        <dbReference type="PROSITE" id="PS51198"/>
    </source>
</evidence>
<evidence type="ECO:0000256" key="4">
    <source>
        <dbReference type="ARBA" id="ARBA00022806"/>
    </source>
</evidence>
<dbReference type="InterPro" id="IPR027417">
    <property type="entry name" value="P-loop_NTPase"/>
</dbReference>
<dbReference type="PROSITE" id="PS50817">
    <property type="entry name" value="INTEIN_N_TER"/>
    <property type="match status" value="1"/>
</dbReference>
<dbReference type="GO" id="GO:0033202">
    <property type="term" value="C:DNA helicase complex"/>
    <property type="evidence" value="ECO:0007669"/>
    <property type="project" value="TreeGrafter"/>
</dbReference>
<dbReference type="PANTHER" id="PTHR11070:SF2">
    <property type="entry name" value="ATP-DEPENDENT DNA HELICASE SRS2"/>
    <property type="match status" value="1"/>
</dbReference>
<evidence type="ECO:0000256" key="1">
    <source>
        <dbReference type="ARBA" id="ARBA00009922"/>
    </source>
</evidence>
<dbReference type="GO" id="GO:0005524">
    <property type="term" value="F:ATP binding"/>
    <property type="evidence" value="ECO:0007669"/>
    <property type="project" value="UniProtKB-UniRule"/>
</dbReference>
<dbReference type="GO" id="GO:0016539">
    <property type="term" value="P:intein-mediated protein splicing"/>
    <property type="evidence" value="ECO:0007669"/>
    <property type="project" value="InterPro"/>
</dbReference>
<dbReference type="SUPFAM" id="SSF51294">
    <property type="entry name" value="Hedgehog/intein (Hint) domain"/>
    <property type="match status" value="1"/>
</dbReference>
<dbReference type="InterPro" id="IPR013986">
    <property type="entry name" value="DExx_box_DNA_helicase_dom_sf"/>
</dbReference>
<keyword evidence="6" id="KW-0238">DNA-binding</keyword>
<dbReference type="CDD" id="cd17932">
    <property type="entry name" value="DEXQc_UvrD"/>
    <property type="match status" value="1"/>
</dbReference>
<dbReference type="InterPro" id="IPR000212">
    <property type="entry name" value="DNA_helicase_UvrD/REP"/>
</dbReference>
<feature type="binding site" evidence="11">
    <location>
        <begin position="26"/>
        <end position="33"/>
    </location>
    <ligand>
        <name>ATP</name>
        <dbReference type="ChEBI" id="CHEBI:30616"/>
    </ligand>
</feature>
<feature type="domain" description="UvrD-like helicase C-terminal" evidence="13">
    <location>
        <begin position="659"/>
        <end position="951"/>
    </location>
</feature>
<keyword evidence="7" id="KW-0413">Isomerase</keyword>
<dbReference type="PANTHER" id="PTHR11070">
    <property type="entry name" value="UVRD / RECB / PCRA DNA HELICASE FAMILY MEMBER"/>
    <property type="match status" value="1"/>
</dbReference>
<keyword evidence="5 11" id="KW-0067">ATP-binding</keyword>
<evidence type="ECO:0000256" key="9">
    <source>
        <dbReference type="ARBA" id="ARBA00034808"/>
    </source>
</evidence>
<name>A0A1F6Y8U5_9BACT</name>
<dbReference type="InterPro" id="IPR006141">
    <property type="entry name" value="Intein_N"/>
</dbReference>
<evidence type="ECO:0000256" key="10">
    <source>
        <dbReference type="ARBA" id="ARBA00048988"/>
    </source>
</evidence>
<dbReference type="Gene3D" id="1.10.486.10">
    <property type="entry name" value="PCRA, domain 4"/>
    <property type="match status" value="1"/>
</dbReference>
<dbReference type="InterPro" id="IPR014017">
    <property type="entry name" value="DNA_helicase_UvrD-like_C"/>
</dbReference>
<comment type="catalytic activity">
    <reaction evidence="10">
        <text>ATP + H2O = ADP + phosphate + H(+)</text>
        <dbReference type="Rhea" id="RHEA:13065"/>
        <dbReference type="ChEBI" id="CHEBI:15377"/>
        <dbReference type="ChEBI" id="CHEBI:15378"/>
        <dbReference type="ChEBI" id="CHEBI:30616"/>
        <dbReference type="ChEBI" id="CHEBI:43474"/>
        <dbReference type="ChEBI" id="CHEBI:456216"/>
        <dbReference type="EC" id="5.6.2.4"/>
    </reaction>
</comment>
<dbReference type="GO" id="GO:0043138">
    <property type="term" value="F:3'-5' DNA helicase activity"/>
    <property type="evidence" value="ECO:0007669"/>
    <property type="project" value="UniProtKB-EC"/>
</dbReference>
<comment type="catalytic activity">
    <reaction evidence="8">
        <text>Couples ATP hydrolysis with the unwinding of duplex DNA by translocating in the 3'-5' direction.</text>
        <dbReference type="EC" id="5.6.2.4"/>
    </reaction>
</comment>
<dbReference type="CDD" id="cd00081">
    <property type="entry name" value="Hint"/>
    <property type="match status" value="2"/>
</dbReference>
<sequence>MEHLKGLNERQKQAALHTEGPLLIVAGAGAGKTKTITHRILNLIKTGVAPEKILAVTFTNKAAKEMRERVIAEIEKNAKGQNTIPFVSTFHALGVYIIKENARLLHLTRYFTILDESDSARLIKEILKERGYDPKQYDPGRIKGIISREKGNFVDLPEYQERTEEPGASYIARIVAEIWAPYEERKIKENSLDFDDLILQSAKLLQENEGVRKIYQDRWKYIHIDEYQDTNQTQYLLSRLLCGENKNICVVGDTDQCLAKGTKIKMADNTLKSIEDIKRGEYVLSNYGGGDFRPAKVVGEKNIQFKGSLIQIETEKGNVLVSTPDHTHFAGYRLGLTPQMYLNYLMYKKGFGWRIGTTSIYTKGQKKSVVGFLQRSNQEHADALWVISTHNTQNKARVQEYILSLKYQIPTIPFTPRKGFSTSGYVHDKSALKEIFSSFDTESSALKLLSDLGLLWDRPHHQPQTHNANRRNINITLCADRRGQTPMHIISTFGNDRYGRKKLESMGFSVRSAKKNTTNWRFETARANYGEACLLATKIASAFPEVNMIFSARLGGIKTNPRDGNSLPCLPAGSVLPGMALFTENGYDIVSKISRINTPKIIVFDLNIEKTHNFIANDIVTHNCIYSWRGANLRNILNFEKDYPAAKIVLLEENYRSTKNILSAANEVIKKNKYRPEKNLFTQKPAGEKISLYEALSGEDEADFVATKILELKDAGGGKIITPSSSPQGGEKSNTLSLGEGWGEVAVLYRANFQSRALEEAMLRYNIPYQVLGVKFFERKEVKDTLAYLRAALNPQSLSDIKRIINFPSRGIGKVTLVKIFSNETETLPIKMRIKIDNFYKLLGEIRQQIETAKASEVIKFTVRKSGIEEELREGTAEDEERLANIKELATLAIKYDNLANGTGVEKLLEDASLASDQDSIMINEEKKEIRSGARPAQGGVKLMTVHAAKGLEFKYVFIVGLEEGLFPIQRDGEEKTAEDQEEERRLFYVALTRAKHKLFLSTAQFRTIFGSRQINAPSEFLADIPAEILEREGEKGVRTIYI</sequence>